<evidence type="ECO:0000313" key="15">
    <source>
        <dbReference type="RefSeq" id="XP_017341644.1"/>
    </source>
</evidence>
<dbReference type="GO" id="GO:0001594">
    <property type="term" value="F:trace-amine receptor activity"/>
    <property type="evidence" value="ECO:0007669"/>
    <property type="project" value="InterPro"/>
</dbReference>
<evidence type="ECO:0000259" key="13">
    <source>
        <dbReference type="PROSITE" id="PS50262"/>
    </source>
</evidence>
<feature type="transmembrane region" description="Helical" evidence="12">
    <location>
        <begin position="77"/>
        <end position="98"/>
    </location>
</feature>
<sequence length="348" mass="39427">MEWIGSLITNATHANVDTALLCFPHEPDSCLRTARFVVIRFVMYILMLPTILMTVFGNMLVIITISYFKQLHSPTNFIILSLAVVDCLLGSMIMPFSMVRWVEGCWFLGEIFCKIHSSLDMTLSIVSILHLCLVSIDRYMAITDPLSYKMKVTNDRVVVGIAVIWLFSFSFSFGVVLSNVNLDGLEDLLMLSSCVGNCALIFNRQWGVIAALVAFFVPGTIMSCLYLKIFHVARKQAKVMAERTTIGNCETKNRSSEQRERKAAKTLGIVMGIFLLCWLPFFIMTIADPFLNFSTPVDVFDVLVWFGYLNSTCNPLVYGFFYPRFQKAFKMIISKYVFHLNDSGNLTL</sequence>
<evidence type="ECO:0000256" key="8">
    <source>
        <dbReference type="ARBA" id="ARBA00023170"/>
    </source>
</evidence>
<keyword evidence="4 12" id="KW-1133">Transmembrane helix</keyword>
<dbReference type="PRINTS" id="PR01830">
    <property type="entry name" value="TRACEAMINER"/>
</dbReference>
<dbReference type="OrthoDB" id="5959645at2759"/>
<dbReference type="KEGG" id="ipu:108275372"/>
<name>A0A2D0SFZ8_ICTPU</name>
<dbReference type="CDD" id="cd15312">
    <property type="entry name" value="7tmA_TAAR2_3_4"/>
    <property type="match status" value="1"/>
</dbReference>
<keyword evidence="14" id="KW-1185">Reference proteome</keyword>
<evidence type="ECO:0000313" key="14">
    <source>
        <dbReference type="Proteomes" id="UP000221080"/>
    </source>
</evidence>
<keyword evidence="5 11" id="KW-0297">G-protein coupled receptor</keyword>
<protein>
    <submittedName>
        <fullName evidence="15">Trace amine-associated receptor 4-like</fullName>
    </submittedName>
</protein>
<dbReference type="PRINTS" id="PR00237">
    <property type="entry name" value="GPCRRHODOPSN"/>
</dbReference>
<evidence type="ECO:0000256" key="7">
    <source>
        <dbReference type="ARBA" id="ARBA00023157"/>
    </source>
</evidence>
<feature type="transmembrane region" description="Helical" evidence="12">
    <location>
        <begin position="302"/>
        <end position="321"/>
    </location>
</feature>
<comment type="similarity">
    <text evidence="11">Belongs to the G-protein coupled receptor 1 family.</text>
</comment>
<dbReference type="InterPro" id="IPR000276">
    <property type="entry name" value="GPCR_Rhodpsn"/>
</dbReference>
<dbReference type="RefSeq" id="XP_017341644.1">
    <property type="nucleotide sequence ID" value="XM_017486155.3"/>
</dbReference>
<reference evidence="15" key="2">
    <citation type="submission" date="2025-08" db="UniProtKB">
        <authorList>
            <consortium name="RefSeq"/>
        </authorList>
    </citation>
    <scope>IDENTIFICATION</scope>
    <source>
        <tissue evidence="15">Blood</tissue>
    </source>
</reference>
<dbReference type="SUPFAM" id="SSF81321">
    <property type="entry name" value="Family A G protein-coupled receptor-like"/>
    <property type="match status" value="1"/>
</dbReference>
<keyword evidence="3 11" id="KW-0812">Transmembrane</keyword>
<dbReference type="AlphaFoldDB" id="A0A2D0SFZ8"/>
<organism evidence="14 15">
    <name type="scientific">Ictalurus punctatus</name>
    <name type="common">Channel catfish</name>
    <name type="synonym">Silurus punctatus</name>
    <dbReference type="NCBI Taxonomy" id="7998"/>
    <lineage>
        <taxon>Eukaryota</taxon>
        <taxon>Metazoa</taxon>
        <taxon>Chordata</taxon>
        <taxon>Craniata</taxon>
        <taxon>Vertebrata</taxon>
        <taxon>Euteleostomi</taxon>
        <taxon>Actinopterygii</taxon>
        <taxon>Neopterygii</taxon>
        <taxon>Teleostei</taxon>
        <taxon>Ostariophysi</taxon>
        <taxon>Siluriformes</taxon>
        <taxon>Ictaluridae</taxon>
        <taxon>Ictalurus</taxon>
    </lineage>
</organism>
<dbReference type="SMART" id="SM01381">
    <property type="entry name" value="7TM_GPCR_Srsx"/>
    <property type="match status" value="1"/>
</dbReference>
<dbReference type="PROSITE" id="PS00237">
    <property type="entry name" value="G_PROTEIN_RECEP_F1_1"/>
    <property type="match status" value="1"/>
</dbReference>
<evidence type="ECO:0000256" key="1">
    <source>
        <dbReference type="ARBA" id="ARBA00004651"/>
    </source>
</evidence>
<evidence type="ECO:0000256" key="6">
    <source>
        <dbReference type="ARBA" id="ARBA00023136"/>
    </source>
</evidence>
<dbReference type="GeneID" id="108275372"/>
<evidence type="ECO:0000256" key="9">
    <source>
        <dbReference type="ARBA" id="ARBA00023180"/>
    </source>
</evidence>
<dbReference type="FunFam" id="1.20.1070.10:FF:000030">
    <property type="entry name" value="trace amine-associated receptor 1"/>
    <property type="match status" value="1"/>
</dbReference>
<evidence type="ECO:0000256" key="3">
    <source>
        <dbReference type="ARBA" id="ARBA00022692"/>
    </source>
</evidence>
<reference evidence="14" key="1">
    <citation type="journal article" date="2016" name="Nat. Commun.">
        <title>The channel catfish genome sequence provides insights into the evolution of scale formation in teleosts.</title>
        <authorList>
            <person name="Liu Z."/>
            <person name="Liu S."/>
            <person name="Yao J."/>
            <person name="Bao L."/>
            <person name="Zhang J."/>
            <person name="Li Y."/>
            <person name="Jiang C."/>
            <person name="Sun L."/>
            <person name="Wang R."/>
            <person name="Zhang Y."/>
            <person name="Zhou T."/>
            <person name="Zeng Q."/>
            <person name="Fu Q."/>
            <person name="Gao S."/>
            <person name="Li N."/>
            <person name="Koren S."/>
            <person name="Jiang Y."/>
            <person name="Zimin A."/>
            <person name="Xu P."/>
            <person name="Phillippy A.M."/>
            <person name="Geng X."/>
            <person name="Song L."/>
            <person name="Sun F."/>
            <person name="Li C."/>
            <person name="Wang X."/>
            <person name="Chen A."/>
            <person name="Jin Y."/>
            <person name="Yuan Z."/>
            <person name="Yang Y."/>
            <person name="Tan S."/>
            <person name="Peatman E."/>
            <person name="Lu J."/>
            <person name="Qin Z."/>
            <person name="Dunham R."/>
            <person name="Li Z."/>
            <person name="Sonstegard T."/>
            <person name="Feng J."/>
            <person name="Danzmann R.G."/>
            <person name="Schroeder S."/>
            <person name="Scheffler B."/>
            <person name="Duke M.V."/>
            <person name="Ballard L."/>
            <person name="Kucuktas H."/>
            <person name="Kaltenboeck L."/>
            <person name="Liu H."/>
            <person name="Armbruster J."/>
            <person name="Xie Y."/>
            <person name="Kirby M.L."/>
            <person name="Tian Y."/>
            <person name="Flanagan M.E."/>
            <person name="Mu W."/>
            <person name="Waldbieser G.C."/>
        </authorList>
    </citation>
    <scope>NUCLEOTIDE SEQUENCE [LARGE SCALE GENOMIC DNA]</scope>
    <source>
        <strain evidence="14">SDA103</strain>
    </source>
</reference>
<dbReference type="Gene3D" id="1.20.1070.10">
    <property type="entry name" value="Rhodopsin 7-helix transmembrane proteins"/>
    <property type="match status" value="1"/>
</dbReference>
<evidence type="ECO:0000256" key="2">
    <source>
        <dbReference type="ARBA" id="ARBA00022475"/>
    </source>
</evidence>
<evidence type="ECO:0000256" key="4">
    <source>
        <dbReference type="ARBA" id="ARBA00022989"/>
    </source>
</evidence>
<feature type="transmembrane region" description="Helical" evidence="12">
    <location>
        <begin position="118"/>
        <end position="136"/>
    </location>
</feature>
<keyword evidence="7" id="KW-1015">Disulfide bond</keyword>
<accession>A0A2D0SFZ8</accession>
<feature type="domain" description="G-protein coupled receptors family 1 profile" evidence="13">
    <location>
        <begin position="57"/>
        <end position="318"/>
    </location>
</feature>
<keyword evidence="6 12" id="KW-0472">Membrane</keyword>
<dbReference type="PANTHER" id="PTHR24249:SF220">
    <property type="entry name" value="TRACE AMINE-ASSOCIATED RECEPTOR 4"/>
    <property type="match status" value="1"/>
</dbReference>
<feature type="transmembrane region" description="Helical" evidence="12">
    <location>
        <begin position="267"/>
        <end position="287"/>
    </location>
</feature>
<evidence type="ECO:0000256" key="5">
    <source>
        <dbReference type="ARBA" id="ARBA00023040"/>
    </source>
</evidence>
<keyword evidence="10 11" id="KW-0807">Transducer</keyword>
<feature type="transmembrane region" description="Helical" evidence="12">
    <location>
        <begin position="41"/>
        <end position="65"/>
    </location>
</feature>
<dbReference type="InterPro" id="IPR017452">
    <property type="entry name" value="GPCR_Rhodpsn_7TM"/>
</dbReference>
<proteinExistence type="inferred from homology"/>
<dbReference type="GO" id="GO:0005886">
    <property type="term" value="C:plasma membrane"/>
    <property type="evidence" value="ECO:0007669"/>
    <property type="project" value="UniProtKB-SubCell"/>
</dbReference>
<feature type="transmembrane region" description="Helical" evidence="12">
    <location>
        <begin position="157"/>
        <end position="180"/>
    </location>
</feature>
<comment type="subcellular location">
    <subcellularLocation>
        <location evidence="1">Cell membrane</location>
        <topology evidence="1">Multi-pass membrane protein</topology>
    </subcellularLocation>
</comment>
<dbReference type="InterPro" id="IPR009132">
    <property type="entry name" value="TAAR_fam"/>
</dbReference>
<evidence type="ECO:0000256" key="11">
    <source>
        <dbReference type="RuleBase" id="RU000688"/>
    </source>
</evidence>
<dbReference type="Proteomes" id="UP000221080">
    <property type="component" value="Chromosome 2"/>
</dbReference>
<evidence type="ECO:0000256" key="12">
    <source>
        <dbReference type="SAM" id="Phobius"/>
    </source>
</evidence>
<feature type="transmembrane region" description="Helical" evidence="12">
    <location>
        <begin position="206"/>
        <end position="227"/>
    </location>
</feature>
<keyword evidence="8 11" id="KW-0675">Receptor</keyword>
<keyword evidence="9" id="KW-0325">Glycoprotein</keyword>
<dbReference type="PROSITE" id="PS50262">
    <property type="entry name" value="G_PROTEIN_RECEP_F1_2"/>
    <property type="match status" value="1"/>
</dbReference>
<keyword evidence="2" id="KW-1003">Cell membrane</keyword>
<dbReference type="InterPro" id="IPR050569">
    <property type="entry name" value="TAAR"/>
</dbReference>
<dbReference type="Pfam" id="PF00001">
    <property type="entry name" value="7tm_1"/>
    <property type="match status" value="1"/>
</dbReference>
<evidence type="ECO:0000256" key="10">
    <source>
        <dbReference type="ARBA" id="ARBA00023224"/>
    </source>
</evidence>
<gene>
    <name evidence="15" type="primary">LOC108275372</name>
</gene>
<dbReference type="PANTHER" id="PTHR24249">
    <property type="entry name" value="HISTAMINE RECEPTOR-RELATED G-PROTEIN COUPLED RECEPTOR"/>
    <property type="match status" value="1"/>
</dbReference>